<name>A0ABW1KUW3_9PROT</name>
<dbReference type="RefSeq" id="WP_379880298.1">
    <property type="nucleotide sequence ID" value="NZ_JBHPON010000001.1"/>
</dbReference>
<protein>
    <submittedName>
        <fullName evidence="1">Uncharacterized protein</fullName>
    </submittedName>
</protein>
<organism evidence="1 2">
    <name type="scientific">Hyphococcus aureus</name>
    <dbReference type="NCBI Taxonomy" id="2666033"/>
    <lineage>
        <taxon>Bacteria</taxon>
        <taxon>Pseudomonadati</taxon>
        <taxon>Pseudomonadota</taxon>
        <taxon>Alphaproteobacteria</taxon>
        <taxon>Parvularculales</taxon>
        <taxon>Parvularculaceae</taxon>
        <taxon>Hyphococcus</taxon>
    </lineage>
</organism>
<sequence length="64" mass="6861">MNRMRMIAPDAGESAPQVRLAESSKWRQIGLQPSNGAGRTERGGPEAACFTQAACPLVPLPERP</sequence>
<reference evidence="1 2" key="1">
    <citation type="submission" date="2024-09" db="EMBL/GenBank/DDBJ databases">
        <authorList>
            <person name="Zhang Z.-H."/>
        </authorList>
    </citation>
    <scope>NUCLEOTIDE SEQUENCE [LARGE SCALE GENOMIC DNA]</scope>
    <source>
        <strain evidence="1 2">HHTR114</strain>
    </source>
</reference>
<accession>A0ABW1KUW3</accession>
<gene>
    <name evidence="1" type="ORF">ACFMB1_02440</name>
</gene>
<dbReference type="EMBL" id="JBHPON010000001">
    <property type="protein sequence ID" value="MFC6034382.1"/>
    <property type="molecule type" value="Genomic_DNA"/>
</dbReference>
<keyword evidence="2" id="KW-1185">Reference proteome</keyword>
<evidence type="ECO:0000313" key="1">
    <source>
        <dbReference type="EMBL" id="MFC6034382.1"/>
    </source>
</evidence>
<dbReference type="Proteomes" id="UP001596116">
    <property type="component" value="Unassembled WGS sequence"/>
</dbReference>
<comment type="caution">
    <text evidence="1">The sequence shown here is derived from an EMBL/GenBank/DDBJ whole genome shotgun (WGS) entry which is preliminary data.</text>
</comment>
<evidence type="ECO:0000313" key="2">
    <source>
        <dbReference type="Proteomes" id="UP001596116"/>
    </source>
</evidence>
<proteinExistence type="predicted"/>